<keyword evidence="5" id="KW-0677">Repeat</keyword>
<evidence type="ECO:0000256" key="8">
    <source>
        <dbReference type="ARBA" id="ARBA00023180"/>
    </source>
</evidence>
<dbReference type="EMBL" id="JAWPEI010000005">
    <property type="protein sequence ID" value="KAK4725708.1"/>
    <property type="molecule type" value="Genomic_DNA"/>
</dbReference>
<reference evidence="9 10" key="1">
    <citation type="submission" date="2023-10" db="EMBL/GenBank/DDBJ databases">
        <title>Genome-Wide Identification Analysis in wild type Solanum Pinnatisectum Reveals Some Genes Defensing Phytophthora Infestans.</title>
        <authorList>
            <person name="Sun C."/>
        </authorList>
    </citation>
    <scope>NUCLEOTIDE SEQUENCE [LARGE SCALE GENOMIC DNA]</scope>
    <source>
        <strain evidence="9">LQN</strain>
        <tissue evidence="9">Leaf</tissue>
    </source>
</reference>
<dbReference type="Pfam" id="PF00560">
    <property type="entry name" value="LRR_1"/>
    <property type="match status" value="4"/>
</dbReference>
<dbReference type="InterPro" id="IPR001611">
    <property type="entry name" value="Leu-rich_rpt"/>
</dbReference>
<dbReference type="FunFam" id="3.80.10.10:FF:000041">
    <property type="entry name" value="LRR receptor-like serine/threonine-protein kinase ERECTA"/>
    <property type="match status" value="1"/>
</dbReference>
<gene>
    <name evidence="9" type="ORF">R3W88_030625</name>
</gene>
<name>A0AAV9LJL8_9SOLN</name>
<dbReference type="AlphaFoldDB" id="A0AAV9LJL8"/>
<evidence type="ECO:0000256" key="6">
    <source>
        <dbReference type="ARBA" id="ARBA00022989"/>
    </source>
</evidence>
<evidence type="ECO:0000256" key="7">
    <source>
        <dbReference type="ARBA" id="ARBA00023136"/>
    </source>
</evidence>
<keyword evidence="7" id="KW-0472">Membrane</keyword>
<evidence type="ECO:0000313" key="10">
    <source>
        <dbReference type="Proteomes" id="UP001311915"/>
    </source>
</evidence>
<dbReference type="PANTHER" id="PTHR48061:SF12">
    <property type="entry name" value="DISEASE RESISTANCE LIKE PROTEIN"/>
    <property type="match status" value="1"/>
</dbReference>
<keyword evidence="4" id="KW-0732">Signal</keyword>
<evidence type="ECO:0000256" key="4">
    <source>
        <dbReference type="ARBA" id="ARBA00022729"/>
    </source>
</evidence>
<evidence type="ECO:0000256" key="2">
    <source>
        <dbReference type="ARBA" id="ARBA00022614"/>
    </source>
</evidence>
<dbReference type="PANTHER" id="PTHR48061">
    <property type="entry name" value="LEUCINE-RICH REPEAT RECEPTOR PROTEIN KINASE EMS1-LIKE-RELATED"/>
    <property type="match status" value="1"/>
</dbReference>
<evidence type="ECO:0000256" key="1">
    <source>
        <dbReference type="ARBA" id="ARBA00004479"/>
    </source>
</evidence>
<comment type="subcellular location">
    <subcellularLocation>
        <location evidence="1">Membrane</location>
        <topology evidence="1">Single-pass type I membrane protein</topology>
    </subcellularLocation>
</comment>
<dbReference type="GO" id="GO:0016020">
    <property type="term" value="C:membrane"/>
    <property type="evidence" value="ECO:0007669"/>
    <property type="project" value="UniProtKB-SubCell"/>
</dbReference>
<evidence type="ECO:0000313" key="9">
    <source>
        <dbReference type="EMBL" id="KAK4725708.1"/>
    </source>
</evidence>
<protein>
    <submittedName>
        <fullName evidence="9">Uncharacterized protein</fullName>
    </submittedName>
</protein>
<dbReference type="Proteomes" id="UP001311915">
    <property type="component" value="Unassembled WGS sequence"/>
</dbReference>
<dbReference type="SUPFAM" id="SSF52058">
    <property type="entry name" value="L domain-like"/>
    <property type="match status" value="1"/>
</dbReference>
<evidence type="ECO:0000256" key="5">
    <source>
        <dbReference type="ARBA" id="ARBA00022737"/>
    </source>
</evidence>
<sequence>MFSRLASLRRLHLSNNYFSGELEDFKYNSLEEIILGGNQLQGQIPKSIQNLENLSALDLSFNNFSGNVDISLFSNLKQLLGLVLSYNKISLINENKTVDTIDLRSTLLQGSLPIPPNSTRYFLISQNNLTEEIPPSICNLTSLIMLDLARNNLKGAIPQCLGSISGLEVLDLHNNKLSGNIPTIFRNGSSLRSLNLHGNKLEGKIP</sequence>
<accession>A0AAV9LJL8</accession>
<evidence type="ECO:0000256" key="3">
    <source>
        <dbReference type="ARBA" id="ARBA00022692"/>
    </source>
</evidence>
<keyword evidence="10" id="KW-1185">Reference proteome</keyword>
<dbReference type="Gene3D" id="3.80.10.10">
    <property type="entry name" value="Ribonuclease Inhibitor"/>
    <property type="match status" value="1"/>
</dbReference>
<keyword evidence="2" id="KW-0433">Leucine-rich repeat</keyword>
<organism evidence="9 10">
    <name type="scientific">Solanum pinnatisectum</name>
    <name type="common">tansyleaf nightshade</name>
    <dbReference type="NCBI Taxonomy" id="50273"/>
    <lineage>
        <taxon>Eukaryota</taxon>
        <taxon>Viridiplantae</taxon>
        <taxon>Streptophyta</taxon>
        <taxon>Embryophyta</taxon>
        <taxon>Tracheophyta</taxon>
        <taxon>Spermatophyta</taxon>
        <taxon>Magnoliopsida</taxon>
        <taxon>eudicotyledons</taxon>
        <taxon>Gunneridae</taxon>
        <taxon>Pentapetalae</taxon>
        <taxon>asterids</taxon>
        <taxon>lamiids</taxon>
        <taxon>Solanales</taxon>
        <taxon>Solanaceae</taxon>
        <taxon>Solanoideae</taxon>
        <taxon>Solaneae</taxon>
        <taxon>Solanum</taxon>
    </lineage>
</organism>
<dbReference type="InterPro" id="IPR032675">
    <property type="entry name" value="LRR_dom_sf"/>
</dbReference>
<keyword evidence="3" id="KW-0812">Transmembrane</keyword>
<dbReference type="InterPro" id="IPR046956">
    <property type="entry name" value="RLP23-like"/>
</dbReference>
<proteinExistence type="predicted"/>
<dbReference type="Pfam" id="PF13855">
    <property type="entry name" value="LRR_8"/>
    <property type="match status" value="1"/>
</dbReference>
<keyword evidence="6" id="KW-1133">Transmembrane helix</keyword>
<comment type="caution">
    <text evidence="9">The sequence shown here is derived from an EMBL/GenBank/DDBJ whole genome shotgun (WGS) entry which is preliminary data.</text>
</comment>
<keyword evidence="8" id="KW-0325">Glycoprotein</keyword>